<dbReference type="EMBL" id="NHZQ01000445">
    <property type="protein sequence ID" value="PSK34994.1"/>
    <property type="molecule type" value="Genomic_DNA"/>
</dbReference>
<feature type="transmembrane region" description="Helical" evidence="2">
    <location>
        <begin position="403"/>
        <end position="425"/>
    </location>
</feature>
<dbReference type="OrthoDB" id="5819582at2759"/>
<keyword evidence="2" id="KW-0812">Transmembrane</keyword>
<feature type="domain" description="Dienelactone hydrolase" evidence="3">
    <location>
        <begin position="33"/>
        <end position="216"/>
    </location>
</feature>
<dbReference type="STRING" id="40998.A0A2P7YGB5"/>
<feature type="transmembrane region" description="Helical" evidence="2">
    <location>
        <begin position="485"/>
        <end position="502"/>
    </location>
</feature>
<evidence type="ECO:0000259" key="3">
    <source>
        <dbReference type="Pfam" id="PF01738"/>
    </source>
</evidence>
<feature type="domain" description="Acyltransferase 3" evidence="4">
    <location>
        <begin position="274"/>
        <end position="672"/>
    </location>
</feature>
<evidence type="ECO:0000313" key="5">
    <source>
        <dbReference type="EMBL" id="PSK34994.1"/>
    </source>
</evidence>
<dbReference type="PANTHER" id="PTHR23028:SF134">
    <property type="entry name" value="PUTATIVE (AFU_ORTHOLOGUE AFUA_4G08520)-RELATED"/>
    <property type="match status" value="1"/>
</dbReference>
<dbReference type="Gene3D" id="3.40.50.1820">
    <property type="entry name" value="alpha/beta hydrolase"/>
    <property type="match status" value="1"/>
</dbReference>
<name>A0A2P7YGB5_9PEZI</name>
<organism evidence="5 6">
    <name type="scientific">Elsinoe australis</name>
    <dbReference type="NCBI Taxonomy" id="40998"/>
    <lineage>
        <taxon>Eukaryota</taxon>
        <taxon>Fungi</taxon>
        <taxon>Dikarya</taxon>
        <taxon>Ascomycota</taxon>
        <taxon>Pezizomycotina</taxon>
        <taxon>Dothideomycetes</taxon>
        <taxon>Dothideomycetidae</taxon>
        <taxon>Myriangiales</taxon>
        <taxon>Elsinoaceae</taxon>
        <taxon>Elsinoe</taxon>
    </lineage>
</organism>
<dbReference type="PANTHER" id="PTHR23028">
    <property type="entry name" value="ACETYLTRANSFERASE"/>
    <property type="match status" value="1"/>
</dbReference>
<feature type="transmembrane region" description="Helical" evidence="2">
    <location>
        <begin position="674"/>
        <end position="699"/>
    </location>
</feature>
<feature type="compositionally biased region" description="Basic and acidic residues" evidence="1">
    <location>
        <begin position="744"/>
        <end position="760"/>
    </location>
</feature>
<accession>A0A2P7YGB5</accession>
<dbReference type="Pfam" id="PF01757">
    <property type="entry name" value="Acyl_transf_3"/>
    <property type="match status" value="1"/>
</dbReference>
<dbReference type="GO" id="GO:0016787">
    <property type="term" value="F:hydrolase activity"/>
    <property type="evidence" value="ECO:0007669"/>
    <property type="project" value="InterPro"/>
</dbReference>
<keyword evidence="2" id="KW-0472">Membrane</keyword>
<dbReference type="InterPro" id="IPR002925">
    <property type="entry name" value="Dienelactn_hydro"/>
</dbReference>
<proteinExistence type="predicted"/>
<feature type="transmembrane region" description="Helical" evidence="2">
    <location>
        <begin position="514"/>
        <end position="530"/>
    </location>
</feature>
<dbReference type="InterPro" id="IPR002656">
    <property type="entry name" value="Acyl_transf_3_dom"/>
</dbReference>
<keyword evidence="2" id="KW-1133">Transmembrane helix</keyword>
<evidence type="ECO:0000313" key="6">
    <source>
        <dbReference type="Proteomes" id="UP000243723"/>
    </source>
</evidence>
<dbReference type="AlphaFoldDB" id="A0A2P7YGB5"/>
<dbReference type="SUPFAM" id="SSF53474">
    <property type="entry name" value="alpha/beta-Hydrolases"/>
    <property type="match status" value="1"/>
</dbReference>
<dbReference type="InterPro" id="IPR050879">
    <property type="entry name" value="Acyltransferase_3"/>
</dbReference>
<evidence type="ECO:0000256" key="1">
    <source>
        <dbReference type="SAM" id="MobiDB-lite"/>
    </source>
</evidence>
<comment type="caution">
    <text evidence="5">The sequence shown here is derived from an EMBL/GenBank/DDBJ whole genome shotgun (WGS) entry which is preliminary data.</text>
</comment>
<protein>
    <submittedName>
        <fullName evidence="5">Protein AIM2</fullName>
    </submittedName>
</protein>
<feature type="region of interest" description="Disordered" evidence="1">
    <location>
        <begin position="740"/>
        <end position="767"/>
    </location>
</feature>
<keyword evidence="6" id="KW-1185">Reference proteome</keyword>
<dbReference type="Pfam" id="PF01738">
    <property type="entry name" value="DLH"/>
    <property type="match status" value="1"/>
</dbReference>
<evidence type="ECO:0000256" key="2">
    <source>
        <dbReference type="SAM" id="Phobius"/>
    </source>
</evidence>
<dbReference type="InterPro" id="IPR029058">
    <property type="entry name" value="AB_hydrolase_fold"/>
</dbReference>
<reference evidence="5 6" key="1">
    <citation type="submission" date="2017-05" db="EMBL/GenBank/DDBJ databases">
        <title>Draft genome sequence of Elsinoe australis.</title>
        <authorList>
            <person name="Cheng Q."/>
        </authorList>
    </citation>
    <scope>NUCLEOTIDE SEQUENCE [LARGE SCALE GENOMIC DNA]</scope>
    <source>
        <strain evidence="5 6">NL1</strain>
    </source>
</reference>
<sequence length="767" mass="86502">MVLECCPSGFKWEGTTEGKETTYADHKVYVTGDNPDRAILYIHDGLGWTFSNARLLADHYAKEVGATVYLPDFYNGLEVPVEAMLSGKFRDYFTLLKNETKENRSPQIHQFAKALRSQYKRVGAVGFCWGGWGVFQLAEKGKNLVDAISTAHPSILTKEEIDVVGKPVQIHAPETDFMFSPELKAHANEKIPTLGVAYDYQFYPGLKHGFGTRGDTKDGAACKGLIAKYPLASAESIPPRTVQPSQPMLEAIVEELKLPAPQSAQRNSQRSQTVWLDGLRGHAALLVFFCHFSIVYWNNVRYAYATVIPQNAIIPNGTYYPGGVPVWNGTNVTAEEPYRHTNPVQLPIVRLLADGDSMVVIFFIVSGYSLSLKPLSLVRKGTSAQPQLLTSLTSSIIRRPIRLLLPIICSTLIVVFSVVIGLYSYPAAFASKSETFHRYFQGWAFEATPKIAPSLNLQMEDWFYSMYDLLDFFTHFHWTMTRYDIHLWTIPVEFKCSFLLFMTHLGTSQFPTRVRLITISLFVVLALSWGDMWEMALFWAGMLLCEIDTIHPPSLSPGPLRARWTVSFFIALYLLSTPMVWAPFTPLYAPLTWFHVRGLRDSEQSRFWQCLGAGILMVCVSRNHTYKAFFSNSFARYLGRISYALYLVHGPVLRSLGYSTAFKLWQIFGRDTPGQYNLCVFLTALVVGPAVLVAANVFCKRVDEPIVRLARWVEQQLKAEDRNGFDPRVEISMHGLLQVPEQEGSTHERDSVEGHMERGLVGRPSLS</sequence>
<dbReference type="Proteomes" id="UP000243723">
    <property type="component" value="Unassembled WGS sequence"/>
</dbReference>
<feature type="transmembrane region" description="Helical" evidence="2">
    <location>
        <begin position="564"/>
        <end position="584"/>
    </location>
</feature>
<evidence type="ECO:0000259" key="4">
    <source>
        <dbReference type="Pfam" id="PF01757"/>
    </source>
</evidence>
<gene>
    <name evidence="5" type="ORF">B9Z65_1577</name>
</gene>
<dbReference type="GO" id="GO:0016747">
    <property type="term" value="F:acyltransferase activity, transferring groups other than amino-acyl groups"/>
    <property type="evidence" value="ECO:0007669"/>
    <property type="project" value="InterPro"/>
</dbReference>